<dbReference type="RefSeq" id="XP_001358508.2">
    <property type="nucleotide sequence ID" value="XM_001358471.4"/>
</dbReference>
<evidence type="ECO:0000313" key="3">
    <source>
        <dbReference type="RefSeq" id="XP_001358508.2"/>
    </source>
</evidence>
<organism evidence="2 3">
    <name type="scientific">Drosophila pseudoobscura pseudoobscura</name>
    <name type="common">Fruit fly</name>
    <dbReference type="NCBI Taxonomy" id="46245"/>
    <lineage>
        <taxon>Eukaryota</taxon>
        <taxon>Metazoa</taxon>
        <taxon>Ecdysozoa</taxon>
        <taxon>Arthropoda</taxon>
        <taxon>Hexapoda</taxon>
        <taxon>Insecta</taxon>
        <taxon>Pterygota</taxon>
        <taxon>Neoptera</taxon>
        <taxon>Endopterygota</taxon>
        <taxon>Diptera</taxon>
        <taxon>Brachycera</taxon>
        <taxon>Muscomorpha</taxon>
        <taxon>Ephydroidea</taxon>
        <taxon>Drosophilidae</taxon>
        <taxon>Drosophila</taxon>
        <taxon>Sophophora</taxon>
    </lineage>
</organism>
<dbReference type="AlphaFoldDB" id="A0A6I8UP52"/>
<protein>
    <submittedName>
        <fullName evidence="3">Uncharacterized protein</fullName>
    </submittedName>
</protein>
<gene>
    <name evidence="3" type="primary">LOC4801408</name>
</gene>
<evidence type="ECO:0000313" key="2">
    <source>
        <dbReference type="Proteomes" id="UP000001819"/>
    </source>
</evidence>
<name>A0A6I8UP52_DROPS</name>
<reference evidence="2" key="1">
    <citation type="submission" date="2024-06" db="UniProtKB">
        <authorList>
            <consortium name="RefSeq"/>
        </authorList>
    </citation>
    <scope>NUCLEOTIDE SEQUENCE [LARGE SCALE GENOMIC DNA]</scope>
    <source>
        <strain evidence="2">MV2-25</strain>
    </source>
</reference>
<sequence length="287" mass="32256">MDIVKEKQSDELLKRIQNELTAIIAEEAKDPERKLSYETLLRPNPLPIFGAGRQATGKPKKTVTFPKQPAHKREEGAKSAEARLASGDAQKKESDPSTSSSSASLKAALETGKWDVPPTDRTLRAEFMDSSAAKSIDVDLQKVQLELKQSYELFQGIGEKFQSINFSGLKSRIRDLHLNSSTNEMGKVATKELQKVFDAHYVKNSLDKLTTDVSQGFRRHPGEFGDIPELSTFFQACTQLEHGLDALKQQRRRSNELEKRLCWATEIAYDRMDEIRNAVGTKPESNF</sequence>
<feature type="region of interest" description="Disordered" evidence="1">
    <location>
        <begin position="46"/>
        <end position="113"/>
    </location>
</feature>
<evidence type="ECO:0000256" key="1">
    <source>
        <dbReference type="SAM" id="MobiDB-lite"/>
    </source>
</evidence>
<keyword evidence="2" id="KW-1185">Reference proteome</keyword>
<accession>A0A6I8UP52</accession>
<feature type="compositionally biased region" description="Low complexity" evidence="1">
    <location>
        <begin position="96"/>
        <end position="108"/>
    </location>
</feature>
<feature type="compositionally biased region" description="Basic and acidic residues" evidence="1">
    <location>
        <begin position="71"/>
        <end position="81"/>
    </location>
</feature>
<dbReference type="KEGG" id="dpo:4801408"/>
<dbReference type="InParanoid" id="A0A6I8UP52"/>
<dbReference type="Proteomes" id="UP000001819">
    <property type="component" value="Chromosome 2"/>
</dbReference>
<reference evidence="3" key="2">
    <citation type="submission" date="2025-08" db="UniProtKB">
        <authorList>
            <consortium name="RefSeq"/>
        </authorList>
    </citation>
    <scope>IDENTIFICATION</scope>
    <source>
        <strain evidence="3">MV-25-SWS-2005</strain>
        <tissue evidence="3">Whole body</tissue>
    </source>
</reference>
<proteinExistence type="predicted"/>